<dbReference type="GeneTree" id="ENSGT00640000091565"/>
<dbReference type="Bgee" id="ENSOANG00000005904">
    <property type="expression patterns" value="Expressed in testis and 3 other cell types or tissues"/>
</dbReference>
<dbReference type="InterPro" id="IPR013783">
    <property type="entry name" value="Ig-like_fold"/>
</dbReference>
<dbReference type="Gene3D" id="2.60.40.10">
    <property type="entry name" value="Immunoglobulins"/>
    <property type="match status" value="1"/>
</dbReference>
<reference evidence="2" key="3">
    <citation type="submission" date="2025-09" db="UniProtKB">
        <authorList>
            <consortium name="Ensembl"/>
        </authorList>
    </citation>
    <scope>IDENTIFICATION</scope>
    <source>
        <strain evidence="2">Glennie</strain>
    </source>
</reference>
<dbReference type="OMA" id="RESWEFR"/>
<dbReference type="PANTHER" id="PTHR48421:SF1">
    <property type="entry name" value="MYCBP-ASSOCIATED PROTEIN"/>
    <property type="match status" value="1"/>
</dbReference>
<organism evidence="2 3">
    <name type="scientific">Ornithorhynchus anatinus</name>
    <name type="common">Duckbill platypus</name>
    <dbReference type="NCBI Taxonomy" id="9258"/>
    <lineage>
        <taxon>Eukaryota</taxon>
        <taxon>Metazoa</taxon>
        <taxon>Chordata</taxon>
        <taxon>Craniata</taxon>
        <taxon>Vertebrata</taxon>
        <taxon>Euteleostomi</taxon>
        <taxon>Mammalia</taxon>
        <taxon>Monotremata</taxon>
        <taxon>Ornithorhynchidae</taxon>
        <taxon>Ornithorhynchus</taxon>
    </lineage>
</organism>
<dbReference type="Pfam" id="PF14646">
    <property type="entry name" value="MYCBPAP"/>
    <property type="match status" value="1"/>
</dbReference>
<dbReference type="AlphaFoldDB" id="F6V6K7"/>
<dbReference type="PANTHER" id="PTHR48421">
    <property type="entry name" value="MYCBP-ASSOCIATED PROTEIN"/>
    <property type="match status" value="1"/>
</dbReference>
<name>F6V6K7_ORNAN</name>
<dbReference type="Proteomes" id="UP000002279">
    <property type="component" value="Chromosome 15"/>
</dbReference>
<dbReference type="HOGENOM" id="CLU_014509_0_0_1"/>
<dbReference type="Ensembl" id="ENSOANT00000009399.3">
    <property type="protein sequence ID" value="ENSOANP00000009397.3"/>
    <property type="gene ID" value="ENSOANG00000005904.3"/>
</dbReference>
<reference evidence="2 3" key="1">
    <citation type="journal article" date="2008" name="Nature">
        <title>Genome analysis of the platypus reveals unique signatures of evolution.</title>
        <authorList>
            <person name="Warren W.C."/>
            <person name="Hillier L.W."/>
            <person name="Marshall Graves J.A."/>
            <person name="Birney E."/>
            <person name="Ponting C.P."/>
            <person name="Grutzner F."/>
            <person name="Belov K."/>
            <person name="Miller W."/>
            <person name="Clarke L."/>
            <person name="Chinwalla A.T."/>
            <person name="Yang S.P."/>
            <person name="Heger A."/>
            <person name="Locke D.P."/>
            <person name="Miethke P."/>
            <person name="Waters P.D."/>
            <person name="Veyrunes F."/>
            <person name="Fulton L."/>
            <person name="Fulton B."/>
            <person name="Graves T."/>
            <person name="Wallis J."/>
            <person name="Puente X.S."/>
            <person name="Lopez-Otin C."/>
            <person name="Ordonez G.R."/>
            <person name="Eichler E.E."/>
            <person name="Chen L."/>
            <person name="Cheng Z."/>
            <person name="Deakin J.E."/>
            <person name="Alsop A."/>
            <person name="Thompson K."/>
            <person name="Kirby P."/>
            <person name="Papenfuss A.T."/>
            <person name="Wakefield M.J."/>
            <person name="Olender T."/>
            <person name="Lancet D."/>
            <person name="Huttley G.A."/>
            <person name="Smit A.F."/>
            <person name="Pask A."/>
            <person name="Temple-Smith P."/>
            <person name="Batzer M.A."/>
            <person name="Walker J.A."/>
            <person name="Konkel M.K."/>
            <person name="Harris R.S."/>
            <person name="Whittington C.M."/>
            <person name="Wong E.S."/>
            <person name="Gemmell N.J."/>
            <person name="Buschiazzo E."/>
            <person name="Vargas Jentzsch I.M."/>
            <person name="Merkel A."/>
            <person name="Schmitz J."/>
            <person name="Zemann A."/>
            <person name="Churakov G."/>
            <person name="Kriegs J.O."/>
            <person name="Brosius J."/>
            <person name="Murchison E.P."/>
            <person name="Sachidanandam R."/>
            <person name="Smith C."/>
            <person name="Hannon G.J."/>
            <person name="Tsend-Ayush E."/>
            <person name="McMillan D."/>
            <person name="Attenborough R."/>
            <person name="Rens W."/>
            <person name="Ferguson-Smith M."/>
            <person name="Lefevre C.M."/>
            <person name="Sharp J.A."/>
            <person name="Nicholas K.R."/>
            <person name="Ray D.A."/>
            <person name="Kube M."/>
            <person name="Reinhardt R."/>
            <person name="Pringle T.H."/>
            <person name="Taylor J."/>
            <person name="Jones R.C."/>
            <person name="Nixon B."/>
            <person name="Dacheux J.L."/>
            <person name="Niwa H."/>
            <person name="Sekita Y."/>
            <person name="Huang X."/>
            <person name="Stark A."/>
            <person name="Kheradpour P."/>
            <person name="Kellis M."/>
            <person name="Flicek P."/>
            <person name="Chen Y."/>
            <person name="Webber C."/>
            <person name="Hardison R."/>
            <person name="Nelson J."/>
            <person name="Hallsworth-Pepin K."/>
            <person name="Delehaunty K."/>
            <person name="Markovic C."/>
            <person name="Minx P."/>
            <person name="Feng Y."/>
            <person name="Kremitzki C."/>
            <person name="Mitreva M."/>
            <person name="Glasscock J."/>
            <person name="Wylie T."/>
            <person name="Wohldmann P."/>
            <person name="Thiru P."/>
            <person name="Nhan M.N."/>
            <person name="Pohl C.S."/>
            <person name="Smith S.M."/>
            <person name="Hou S."/>
            <person name="Nefedov M."/>
            <person name="de Jong P.J."/>
            <person name="Renfree M.B."/>
            <person name="Mardis E.R."/>
            <person name="Wilson R.K."/>
        </authorList>
    </citation>
    <scope>NUCLEOTIDE SEQUENCE [LARGE SCALE GENOMIC DNA]</scope>
    <source>
        <strain evidence="2 3">Glennie</strain>
    </source>
</reference>
<keyword evidence="3" id="KW-1185">Reference proteome</keyword>
<dbReference type="FunCoup" id="F6V6K7">
    <property type="interactions" value="267"/>
</dbReference>
<protein>
    <recommendedName>
        <fullName evidence="4">MYCBP associated protein</fullName>
    </recommendedName>
</protein>
<feature type="region of interest" description="Disordered" evidence="1">
    <location>
        <begin position="773"/>
        <end position="862"/>
    </location>
</feature>
<accession>F6V6K7</accession>
<proteinExistence type="predicted"/>
<feature type="compositionally biased region" description="Basic and acidic residues" evidence="1">
    <location>
        <begin position="788"/>
        <end position="862"/>
    </location>
</feature>
<evidence type="ECO:0000313" key="2">
    <source>
        <dbReference type="Ensembl" id="ENSOANP00000009397.3"/>
    </source>
</evidence>
<evidence type="ECO:0000313" key="3">
    <source>
        <dbReference type="Proteomes" id="UP000002279"/>
    </source>
</evidence>
<gene>
    <name evidence="2" type="primary">MYCBPAP</name>
</gene>
<dbReference type="eggNOG" id="ENOG502QT8X">
    <property type="taxonomic scope" value="Eukaryota"/>
</dbReference>
<evidence type="ECO:0008006" key="4">
    <source>
        <dbReference type="Google" id="ProtNLM"/>
    </source>
</evidence>
<reference evidence="2" key="2">
    <citation type="submission" date="2025-08" db="UniProtKB">
        <authorList>
            <consortium name="Ensembl"/>
        </authorList>
    </citation>
    <scope>IDENTIFICATION</scope>
    <source>
        <strain evidence="2">Glennie</strain>
    </source>
</reference>
<evidence type="ECO:0000256" key="1">
    <source>
        <dbReference type="SAM" id="MobiDB-lite"/>
    </source>
</evidence>
<sequence>PLMILSGVRKALSGRQEHGVFPCVSERKRTKVSELPTPPIPEVPEPISNVLQGDEIEALAIKEEDLKKLRTPRPCAGEEKAPVVRQVLIRKPRPQEAGRKTHYLVAYPTALDASTKPPDYSGKFHGSRQIQPHSILGSLQDFKRIALARGNTKLAEMISEPPSLDGLILIPEKMSSKGGKKAELRPLPTQHRALQNWQRNMALRRKQQDTLCKRLGKPASELLLTVSEDHRRVQEERDLIDRCLPGYRVGSEFWNQPEYIGDELTGLVITQTQKERGYPEPITHVGKPLRIQAENLREPWFRYSWDKSLFLTYRRQELRQILAELDFHQPDIDGLEVIGRGQPFSSVSTQCFSEGEKDKEDTYGELHEDVTSVPVIGPSLRFCGKPARWVNFSLRPCKGQIGIASRITFEALAGEKVTSSLTVSNDGTAAVWYDWLRLSHPNRFENLRESDQQRFYFNTRAGVILPGETKDFLFLFKSPNAGIFQESWEFRTHPTLLGGAVLQVTLWGIALYQDLMFDAREILENRLATQEATVIVQEMLNELLRGIRSPERAPSPVDAYLTEEDVFCYKNPQLHYQYQVVRGLHELWNQYMAPPPKEEEVVVEEESSVGFSDWQRSSMGDVHWQRSSMGDVHWQRSSLGEAHWQRNSDSIVHCQRSSFIEEETVVTKTFSEGEIPKSTGEEEEPTHLEWNLCFEDFKQAIMGLSAEDQREDALRRLNEGALELCLEQKPAQSDLLHQMCLQLWREVIDDLVSQALWLRSLLGMPEDTFKAELAVPEEPVDSKAAGKSGKEERKAGAQEKRTPTGKDKEDRRGAAKPGKEERANSKKLKAKEEKRSNRSPSRDLKEKLPVEERVTTEHASSHLEPVDPLVQKKYQQRLYVEVYGLVESLVNDMVLLAEELRGKGARQQELLPPSLCLPVCLPSDSE</sequence>
<dbReference type="STRING" id="9258.ENSOANP00000009397"/>
<dbReference type="InParanoid" id="F6V6K7"/>
<dbReference type="InterPro" id="IPR032707">
    <property type="entry name" value="MYCBPAP"/>
</dbReference>